<organism evidence="1 2">
    <name type="scientific">Desulfobacter latus</name>
    <dbReference type="NCBI Taxonomy" id="2292"/>
    <lineage>
        <taxon>Bacteria</taxon>
        <taxon>Pseudomonadati</taxon>
        <taxon>Thermodesulfobacteriota</taxon>
        <taxon>Desulfobacteria</taxon>
        <taxon>Desulfobacterales</taxon>
        <taxon>Desulfobacteraceae</taxon>
        <taxon>Desulfobacter</taxon>
    </lineage>
</organism>
<evidence type="ECO:0000313" key="1">
    <source>
        <dbReference type="EMBL" id="NWH06574.1"/>
    </source>
</evidence>
<evidence type="ECO:0000313" key="2">
    <source>
        <dbReference type="Proteomes" id="UP000553343"/>
    </source>
</evidence>
<name>A0A850SZ49_9BACT</name>
<comment type="caution">
    <text evidence="1">The sequence shown here is derived from an EMBL/GenBank/DDBJ whole genome shotgun (WGS) entry which is preliminary data.</text>
</comment>
<reference evidence="1 2" key="1">
    <citation type="submission" date="2020-06" db="EMBL/GenBank/DDBJ databases">
        <title>High-quality draft genome of sulfate reducer Desulfobacter latus type strain AcrS2 isolated from marine sediment.</title>
        <authorList>
            <person name="Hoppe M."/>
            <person name="Larsen C.K."/>
            <person name="Marshall I.P.G."/>
            <person name="Schramm A."/>
            <person name="Marietou A.G."/>
        </authorList>
    </citation>
    <scope>NUCLEOTIDE SEQUENCE [LARGE SCALE GENOMIC DNA]</scope>
    <source>
        <strain evidence="1 2">AcRS2</strain>
    </source>
</reference>
<dbReference type="EMBL" id="JACADJ010000086">
    <property type="protein sequence ID" value="NWH06574.1"/>
    <property type="molecule type" value="Genomic_DNA"/>
</dbReference>
<keyword evidence="2" id="KW-1185">Reference proteome</keyword>
<gene>
    <name evidence="1" type="ORF">HXW94_16545</name>
</gene>
<proteinExistence type="predicted"/>
<accession>A0A850SZ49</accession>
<dbReference type="AlphaFoldDB" id="A0A850SZ49"/>
<protein>
    <submittedName>
        <fullName evidence="1">Uncharacterized protein</fullName>
    </submittedName>
</protein>
<sequence length="144" mass="16436">MQEIFDKYNKRTVLFIEYLDIRRNAGDDHVQLFFNYLKGKYAKKNLDLIILSDDAALNFFIDIHVQLFEDVPAVFCGINNFNPEILAAQSNITGVNEEITLAETMEMAFGRIPIFPVMQQPMNCASLPFVSNNSISLTYNMNVA</sequence>
<dbReference type="Proteomes" id="UP000553343">
    <property type="component" value="Unassembled WGS sequence"/>
</dbReference>